<feature type="compositionally biased region" description="Low complexity" evidence="2">
    <location>
        <begin position="256"/>
        <end position="270"/>
    </location>
</feature>
<feature type="region of interest" description="Disordered" evidence="2">
    <location>
        <begin position="244"/>
        <end position="270"/>
    </location>
</feature>
<dbReference type="Pfam" id="PF00823">
    <property type="entry name" value="PPE"/>
    <property type="match status" value="1"/>
</dbReference>
<organism evidence="4 5">
    <name type="scientific">Rhodococcoides fascians</name>
    <name type="common">Rhodococcus fascians</name>
    <dbReference type="NCBI Taxonomy" id="1828"/>
    <lineage>
        <taxon>Bacteria</taxon>
        <taxon>Bacillati</taxon>
        <taxon>Actinomycetota</taxon>
        <taxon>Actinomycetes</taxon>
        <taxon>Mycobacteriales</taxon>
        <taxon>Nocardiaceae</taxon>
        <taxon>Rhodococcoides</taxon>
    </lineage>
</organism>
<dbReference type="Proteomes" id="UP000076038">
    <property type="component" value="Chromosome"/>
</dbReference>
<evidence type="ECO:0000259" key="3">
    <source>
        <dbReference type="Pfam" id="PF00823"/>
    </source>
</evidence>
<dbReference type="OrthoDB" id="4571617at2"/>
<dbReference type="Gene3D" id="1.20.1260.20">
    <property type="entry name" value="PPE superfamily"/>
    <property type="match status" value="1"/>
</dbReference>
<name>A0A143QIC6_RHOFA</name>
<evidence type="ECO:0000256" key="1">
    <source>
        <dbReference type="ARBA" id="ARBA00010652"/>
    </source>
</evidence>
<dbReference type="InterPro" id="IPR000030">
    <property type="entry name" value="PPE_dom"/>
</dbReference>
<sequence>MTLGVTGVVWLPRTATGNSTRLLGPGPVPLHVAGGAWGSVAAAFTEASVSIAAITTALTAGWEGESALLAQAALARFATWTGATALKAAVLSIEAPAAGTSYGVALATMPSLVEIGAVQAAKVTAASTGGALNGSYEAAEVADRLLDIRAAMVMEGFELVSSHLIAKTTFDHAPAIVSESGSGLGKFANGALMTSPVQAAVGGLMAATQNPGVAAAAGQLGSAATSIAGTGVSTVATAASNLVSTPPPSGPGSGIGHSFAAGGSASPAVGPASTRPVAYGGLGGSSGSIGGGPGMPGSASSPLGGGSALAGAVQSSPATTVGAPTTAEGGLAQRGTGAGAAPASGTRAQDDDEHDTPEYLKQFEHFTDGRTVAPSVIGADPALPDPALDNPALPDPALDNISENGR</sequence>
<dbReference type="EMBL" id="CP015220">
    <property type="protein sequence ID" value="AMY22679.1"/>
    <property type="molecule type" value="Genomic_DNA"/>
</dbReference>
<dbReference type="InterPro" id="IPR038332">
    <property type="entry name" value="PPE_sf"/>
</dbReference>
<feature type="compositionally biased region" description="Low complexity" evidence="2">
    <location>
        <begin position="379"/>
        <end position="400"/>
    </location>
</feature>
<gene>
    <name evidence="4" type="primary">ppe2</name>
    <name evidence="4" type="ORF">A3Q41_01371</name>
</gene>
<dbReference type="AlphaFoldDB" id="A0A143QIC6"/>
<dbReference type="PATRIC" id="fig|1653479.3.peg.1386"/>
<protein>
    <submittedName>
        <fullName evidence="4">Putative PPE family protein PPE2</fullName>
    </submittedName>
</protein>
<feature type="region of interest" description="Disordered" evidence="2">
    <location>
        <begin position="289"/>
        <end position="355"/>
    </location>
</feature>
<evidence type="ECO:0000313" key="5">
    <source>
        <dbReference type="Proteomes" id="UP000076038"/>
    </source>
</evidence>
<keyword evidence="5" id="KW-1185">Reference proteome</keyword>
<reference evidence="5" key="2">
    <citation type="submission" date="2016-04" db="EMBL/GenBank/DDBJ databases">
        <title>Complete Genome and Plasmid Sequences for Rhodococcus fascians D188 and Draft Sequences for Rhodococcus spp. Isolates PBTS 1 and PBTS 2.</title>
        <authorList>
            <person name="Stamer R."/>
            <person name="Vereecke D."/>
            <person name="Zhang Y."/>
            <person name="Schilkey F."/>
            <person name="Devitt N."/>
            <person name="Randall J."/>
        </authorList>
    </citation>
    <scope>NUCLEOTIDE SEQUENCE [LARGE SCALE GENOMIC DNA]</scope>
    <source>
        <strain evidence="5">PBTS2</strain>
    </source>
</reference>
<dbReference type="KEGG" id="rhs:A3Q41_01371"/>
<evidence type="ECO:0000313" key="4">
    <source>
        <dbReference type="EMBL" id="AMY22679.1"/>
    </source>
</evidence>
<feature type="domain" description="PPE" evidence="3">
    <location>
        <begin position="10"/>
        <end position="168"/>
    </location>
</feature>
<comment type="similarity">
    <text evidence="1">Belongs to the mycobacterial PPE family.</text>
</comment>
<dbReference type="SUPFAM" id="SSF140459">
    <property type="entry name" value="PE/PPE dimer-like"/>
    <property type="match status" value="1"/>
</dbReference>
<feature type="compositionally biased region" description="Polar residues" evidence="2">
    <location>
        <begin position="313"/>
        <end position="323"/>
    </location>
</feature>
<reference evidence="4 5" key="1">
    <citation type="journal article" date="2016" name="Genome Announc.">
        <title>Complete Genome and Plasmid Sequences for Rhodococcus fascians D188 and Draft Sequences for Rhodococcus Isolates PBTS 1 and PBTS 2.</title>
        <authorList>
            <person name="Stamler R.A."/>
            <person name="Vereecke D."/>
            <person name="Zhang Y."/>
            <person name="Schilkey F."/>
            <person name="Devitt N."/>
            <person name="Randall J.J."/>
        </authorList>
    </citation>
    <scope>NUCLEOTIDE SEQUENCE [LARGE SCALE GENOMIC DNA]</scope>
    <source>
        <strain evidence="4 5">PBTS2</strain>
    </source>
</reference>
<accession>A0A143QIC6</accession>
<evidence type="ECO:0000256" key="2">
    <source>
        <dbReference type="SAM" id="MobiDB-lite"/>
    </source>
</evidence>
<proteinExistence type="inferred from homology"/>
<feature type="region of interest" description="Disordered" evidence="2">
    <location>
        <begin position="371"/>
        <end position="406"/>
    </location>
</feature>
<dbReference type="RefSeq" id="WP_053068766.1">
    <property type="nucleotide sequence ID" value="NZ_LFDS01000005.1"/>
</dbReference>